<dbReference type="GO" id="GO:0030388">
    <property type="term" value="P:fructose 1,6-bisphosphate metabolic process"/>
    <property type="evidence" value="ECO:0007669"/>
    <property type="project" value="TreeGrafter"/>
</dbReference>
<gene>
    <name evidence="14" type="primary">pfkA</name>
    <name evidence="16" type="ordered locus">Sterm_1715</name>
</gene>
<dbReference type="NCBIfam" id="TIGR02482">
    <property type="entry name" value="PFKA_ATP"/>
    <property type="match status" value="1"/>
</dbReference>
<dbReference type="InterPro" id="IPR035966">
    <property type="entry name" value="PKF_sf"/>
</dbReference>
<evidence type="ECO:0000256" key="14">
    <source>
        <dbReference type="HAMAP-Rule" id="MF_00339"/>
    </source>
</evidence>
<dbReference type="RefSeq" id="WP_012861169.1">
    <property type="nucleotide sequence ID" value="NC_013517.1"/>
</dbReference>
<dbReference type="InterPro" id="IPR012828">
    <property type="entry name" value="PFKA_ATP_prok"/>
</dbReference>
<keyword evidence="9 14" id="KW-0418">Kinase</keyword>
<evidence type="ECO:0000256" key="11">
    <source>
        <dbReference type="ARBA" id="ARBA00022842"/>
    </source>
</evidence>
<evidence type="ECO:0000256" key="8">
    <source>
        <dbReference type="ARBA" id="ARBA00022741"/>
    </source>
</evidence>
<name>D1AII9_SEBTE</name>
<evidence type="ECO:0000256" key="6">
    <source>
        <dbReference type="ARBA" id="ARBA00022679"/>
    </source>
</evidence>
<dbReference type="EC" id="2.7.1.11" evidence="14"/>
<comment type="pathway">
    <text evidence="3 14">Carbohydrate degradation; glycolysis; D-glyceraldehyde 3-phosphate and glycerone phosphate from D-glucose: step 3/4.</text>
</comment>
<reference evidence="17" key="1">
    <citation type="submission" date="2009-09" db="EMBL/GenBank/DDBJ databases">
        <title>The complete chromosome of Sebaldella termitidis ATCC 33386.</title>
        <authorList>
            <consortium name="US DOE Joint Genome Institute (JGI-PGF)"/>
            <person name="Lucas S."/>
            <person name="Copeland A."/>
            <person name="Lapidus A."/>
            <person name="Glavina del Rio T."/>
            <person name="Dalin E."/>
            <person name="Tice H."/>
            <person name="Bruce D."/>
            <person name="Goodwin L."/>
            <person name="Pitluck S."/>
            <person name="Kyrpides N."/>
            <person name="Mavromatis K."/>
            <person name="Ivanova N."/>
            <person name="Mikhailova N."/>
            <person name="Sims D."/>
            <person name="Meincke L."/>
            <person name="Brettin T."/>
            <person name="Detter J.C."/>
            <person name="Han C."/>
            <person name="Larimer F."/>
            <person name="Land M."/>
            <person name="Hauser L."/>
            <person name="Markowitz V."/>
            <person name="Cheng J.F."/>
            <person name="Hugenholtz P."/>
            <person name="Woyke T."/>
            <person name="Wu D."/>
            <person name="Eisen J.A."/>
        </authorList>
    </citation>
    <scope>NUCLEOTIDE SEQUENCE [LARGE SCALE GENOMIC DNA]</scope>
    <source>
        <strain evidence="17">ATCC 33386 / NCTC 11300</strain>
    </source>
</reference>
<dbReference type="STRING" id="526218.Sterm_1715"/>
<sequence>MKKIGILTSGGDSPGMNTAIRAVTKMAMNYNCEMYGIKRGYKGMLNDEIFKLNPLDVSGIADRGGTILLSARLPEFKQPEVRAKAAANLKRHGIEGLVVIGGDGSYRGADLLFREHGIKVVGIPGTIDNDIAGTDYTIGYDTTLNIILDAVSRIRDTANSHERTYLLEVMGRDCGDLALYSAMAGGANGVLIPEVNRSIDELAEDIKERRSQRKLSDIIIVAEGVGHVFDIAKELKEKINTEIRVTVLGHIQRGGSPTAFDRVLATRMGARAFELLMEGESGIMVGMENNKMVTHAISYAWENKTNISLDDYNLTHLLSI</sequence>
<keyword evidence="17" id="KW-1185">Reference proteome</keyword>
<comment type="caution">
    <text evidence="14">Lacks conserved residue(s) required for the propagation of feature annotation.</text>
</comment>
<dbReference type="InterPro" id="IPR012003">
    <property type="entry name" value="ATP_PFK_prok-type"/>
</dbReference>
<evidence type="ECO:0000256" key="5">
    <source>
        <dbReference type="ARBA" id="ARBA00022533"/>
    </source>
</evidence>
<comment type="subunit">
    <text evidence="14">Homotetramer.</text>
</comment>
<feature type="binding site" description="in other chain" evidence="14">
    <location>
        <begin position="126"/>
        <end position="128"/>
    </location>
    <ligand>
        <name>substrate</name>
        <note>ligand shared between dimeric partners</note>
    </ligand>
</feature>
<dbReference type="Gene3D" id="3.40.50.460">
    <property type="entry name" value="Phosphofructokinase domain"/>
    <property type="match status" value="1"/>
</dbReference>
<dbReference type="eggNOG" id="COG0205">
    <property type="taxonomic scope" value="Bacteria"/>
</dbReference>
<dbReference type="KEGG" id="str:Sterm_1715"/>
<keyword evidence="10 14" id="KW-0067">ATP-binding</keyword>
<dbReference type="InterPro" id="IPR022953">
    <property type="entry name" value="ATP_PFK"/>
</dbReference>
<dbReference type="GO" id="GO:0016208">
    <property type="term" value="F:AMP binding"/>
    <property type="evidence" value="ECO:0007669"/>
    <property type="project" value="TreeGrafter"/>
</dbReference>
<dbReference type="UniPathway" id="UPA00109">
    <property type="reaction ID" value="UER00182"/>
</dbReference>
<feature type="binding site" evidence="14">
    <location>
        <position position="244"/>
    </location>
    <ligand>
        <name>substrate</name>
        <note>ligand shared between dimeric partners</note>
    </ligand>
</feature>
<dbReference type="HOGENOM" id="CLU_020655_0_1_0"/>
<comment type="activity regulation">
    <text evidence="14">Allosterically activated by ADP and other diphosphonucleosides, and allosterically inhibited by phosphoenolpyruvate.</text>
</comment>
<evidence type="ECO:0000256" key="13">
    <source>
        <dbReference type="ARBA" id="ARBA00048070"/>
    </source>
</evidence>
<dbReference type="Pfam" id="PF00365">
    <property type="entry name" value="PFK"/>
    <property type="match status" value="1"/>
</dbReference>
<protein>
    <recommendedName>
        <fullName evidence="14">ATP-dependent 6-phosphofructokinase</fullName>
        <shortName evidence="14">ATP-PFK</shortName>
        <shortName evidence="14">Phosphofructokinase</shortName>
        <ecNumber evidence="14">2.7.1.11</ecNumber>
    </recommendedName>
    <alternativeName>
        <fullName evidence="14">Phosphohexokinase</fullName>
    </alternativeName>
</protein>
<keyword evidence="4 14" id="KW-0963">Cytoplasm</keyword>
<evidence type="ECO:0000313" key="16">
    <source>
        <dbReference type="EMBL" id="ACZ08573.1"/>
    </source>
</evidence>
<dbReference type="FunFam" id="3.40.50.460:FF:000002">
    <property type="entry name" value="ATP-dependent 6-phosphofructokinase"/>
    <property type="match status" value="1"/>
</dbReference>
<dbReference type="SUPFAM" id="SSF53784">
    <property type="entry name" value="Phosphofructokinase"/>
    <property type="match status" value="1"/>
</dbReference>
<dbReference type="GO" id="GO:0006002">
    <property type="term" value="P:fructose 6-phosphate metabolic process"/>
    <property type="evidence" value="ECO:0007669"/>
    <property type="project" value="UniProtKB-UniRule"/>
</dbReference>
<organism evidence="16 17">
    <name type="scientific">Sebaldella termitidis (strain ATCC 33386 / NCTC 11300)</name>
    <dbReference type="NCBI Taxonomy" id="526218"/>
    <lineage>
        <taxon>Bacteria</taxon>
        <taxon>Fusobacteriati</taxon>
        <taxon>Fusobacteriota</taxon>
        <taxon>Fusobacteriia</taxon>
        <taxon>Fusobacteriales</taxon>
        <taxon>Leptotrichiaceae</taxon>
        <taxon>Sebaldella</taxon>
    </lineage>
</organism>
<keyword evidence="7 14" id="KW-0479">Metal-binding</keyword>
<dbReference type="AlphaFoldDB" id="D1AII9"/>
<feature type="binding site" evidence="14">
    <location>
        <position position="103"/>
    </location>
    <ligand>
        <name>Mg(2+)</name>
        <dbReference type="ChEBI" id="CHEBI:18420"/>
        <note>catalytic</note>
    </ligand>
</feature>
<dbReference type="GO" id="GO:0046872">
    <property type="term" value="F:metal ion binding"/>
    <property type="evidence" value="ECO:0007669"/>
    <property type="project" value="UniProtKB-KW"/>
</dbReference>
<evidence type="ECO:0000256" key="10">
    <source>
        <dbReference type="ARBA" id="ARBA00022840"/>
    </source>
</evidence>
<feature type="binding site" description="in other chain" evidence="14">
    <location>
        <begin position="170"/>
        <end position="172"/>
    </location>
    <ligand>
        <name>substrate</name>
        <note>ligand shared between dimeric partners</note>
    </ligand>
</feature>
<evidence type="ECO:0000256" key="12">
    <source>
        <dbReference type="ARBA" id="ARBA00023152"/>
    </source>
</evidence>
<dbReference type="GO" id="GO:0061621">
    <property type="term" value="P:canonical glycolysis"/>
    <property type="evidence" value="ECO:0007669"/>
    <property type="project" value="TreeGrafter"/>
</dbReference>
<dbReference type="GO" id="GO:0048029">
    <property type="term" value="F:monosaccharide binding"/>
    <property type="evidence" value="ECO:0007669"/>
    <property type="project" value="TreeGrafter"/>
</dbReference>
<dbReference type="InterPro" id="IPR000023">
    <property type="entry name" value="Phosphofructokinase_dom"/>
</dbReference>
<feature type="binding site" description="in other chain" evidence="14">
    <location>
        <position position="155"/>
    </location>
    <ligand>
        <name>ADP</name>
        <dbReference type="ChEBI" id="CHEBI:456216"/>
        <note>allosteric activator; ligand shared between dimeric partners</note>
    </ligand>
</feature>
<dbReference type="Gene3D" id="3.40.50.450">
    <property type="match status" value="1"/>
</dbReference>
<dbReference type="FunFam" id="3.40.50.450:FF:000001">
    <property type="entry name" value="ATP-dependent 6-phosphofructokinase"/>
    <property type="match status" value="1"/>
</dbReference>
<evidence type="ECO:0000256" key="9">
    <source>
        <dbReference type="ARBA" id="ARBA00022777"/>
    </source>
</evidence>
<feature type="active site" description="Proton acceptor" evidence="14">
    <location>
        <position position="128"/>
    </location>
</feature>
<feature type="domain" description="Phosphofructokinase" evidence="15">
    <location>
        <begin position="3"/>
        <end position="276"/>
    </location>
</feature>
<feature type="binding site" evidence="14">
    <location>
        <position position="163"/>
    </location>
    <ligand>
        <name>substrate</name>
        <note>ligand shared between dimeric partners</note>
    </ligand>
</feature>
<reference evidence="16 17" key="2">
    <citation type="journal article" date="2010" name="Stand. Genomic Sci.">
        <title>Complete genome sequence of Sebaldella termitidis type strain (NCTC 11300).</title>
        <authorList>
            <person name="Harmon-Smith M."/>
            <person name="Celia L."/>
            <person name="Chertkov O."/>
            <person name="Lapidus A."/>
            <person name="Copeland A."/>
            <person name="Glavina Del Rio T."/>
            <person name="Nolan M."/>
            <person name="Lucas S."/>
            <person name="Tice H."/>
            <person name="Cheng J.F."/>
            <person name="Han C."/>
            <person name="Detter J.C."/>
            <person name="Bruce D."/>
            <person name="Goodwin L."/>
            <person name="Pitluck S."/>
            <person name="Pati A."/>
            <person name="Liolios K."/>
            <person name="Ivanova N."/>
            <person name="Mavromatis K."/>
            <person name="Mikhailova N."/>
            <person name="Chen A."/>
            <person name="Palaniappan K."/>
            <person name="Land M."/>
            <person name="Hauser L."/>
            <person name="Chang Y.J."/>
            <person name="Jeffries C.D."/>
            <person name="Brettin T."/>
            <person name="Goker M."/>
            <person name="Beck B."/>
            <person name="Bristow J."/>
            <person name="Eisen J.A."/>
            <person name="Markowitz V."/>
            <person name="Hugenholtz P."/>
            <person name="Kyrpides N.C."/>
            <person name="Klenk H.P."/>
            <person name="Chen F."/>
        </authorList>
    </citation>
    <scope>NUCLEOTIDE SEQUENCE [LARGE SCALE GENOMIC DNA]</scope>
    <source>
        <strain evidence="17">ATCC 33386 / NCTC 11300</strain>
    </source>
</reference>
<evidence type="ECO:0000256" key="4">
    <source>
        <dbReference type="ARBA" id="ARBA00022490"/>
    </source>
</evidence>
<evidence type="ECO:0000256" key="7">
    <source>
        <dbReference type="ARBA" id="ARBA00022723"/>
    </source>
</evidence>
<dbReference type="Proteomes" id="UP000000845">
    <property type="component" value="Chromosome"/>
</dbReference>
<comment type="catalytic activity">
    <reaction evidence="13 14">
        <text>beta-D-fructose 6-phosphate + ATP = beta-D-fructose 1,6-bisphosphate + ADP + H(+)</text>
        <dbReference type="Rhea" id="RHEA:16109"/>
        <dbReference type="ChEBI" id="CHEBI:15378"/>
        <dbReference type="ChEBI" id="CHEBI:30616"/>
        <dbReference type="ChEBI" id="CHEBI:32966"/>
        <dbReference type="ChEBI" id="CHEBI:57634"/>
        <dbReference type="ChEBI" id="CHEBI:456216"/>
        <dbReference type="EC" id="2.7.1.11"/>
    </reaction>
</comment>
<keyword evidence="12 14" id="KW-0324">Glycolysis</keyword>
<dbReference type="PANTHER" id="PTHR13697">
    <property type="entry name" value="PHOSPHOFRUCTOKINASE"/>
    <property type="match status" value="1"/>
</dbReference>
<dbReference type="GO" id="GO:0005945">
    <property type="term" value="C:6-phosphofructokinase complex"/>
    <property type="evidence" value="ECO:0007669"/>
    <property type="project" value="TreeGrafter"/>
</dbReference>
<feature type="binding site" evidence="14">
    <location>
        <position position="11"/>
    </location>
    <ligand>
        <name>ATP</name>
        <dbReference type="ChEBI" id="CHEBI:30616"/>
    </ligand>
</feature>
<feature type="binding site" description="in other chain" evidence="14">
    <location>
        <begin position="214"/>
        <end position="216"/>
    </location>
    <ligand>
        <name>ADP</name>
        <dbReference type="ChEBI" id="CHEBI:456216"/>
        <note>allosteric activator; ligand shared between dimeric partners</note>
    </ligand>
</feature>
<feature type="binding site" description="in other chain" evidence="14">
    <location>
        <position position="223"/>
    </location>
    <ligand>
        <name>substrate</name>
        <note>ligand shared between dimeric partners</note>
    </ligand>
</feature>
<dbReference type="InterPro" id="IPR015912">
    <property type="entry name" value="Phosphofructokinase_CS"/>
</dbReference>
<evidence type="ECO:0000259" key="15">
    <source>
        <dbReference type="Pfam" id="PF00365"/>
    </source>
</evidence>
<keyword evidence="6 14" id="KW-0808">Transferase</keyword>
<dbReference type="PROSITE" id="PS00433">
    <property type="entry name" value="PHOSPHOFRUCTOKINASE"/>
    <property type="match status" value="1"/>
</dbReference>
<dbReference type="GO" id="GO:0005524">
    <property type="term" value="F:ATP binding"/>
    <property type="evidence" value="ECO:0007669"/>
    <property type="project" value="UniProtKB-UniRule"/>
</dbReference>
<dbReference type="PIRSF" id="PIRSF000532">
    <property type="entry name" value="ATP_PFK_prok"/>
    <property type="match status" value="1"/>
</dbReference>
<accession>D1AII9</accession>
<dbReference type="EMBL" id="CP001739">
    <property type="protein sequence ID" value="ACZ08573.1"/>
    <property type="molecule type" value="Genomic_DNA"/>
</dbReference>
<feature type="binding site" evidence="14">
    <location>
        <begin position="21"/>
        <end position="25"/>
    </location>
    <ligand>
        <name>ADP</name>
        <dbReference type="ChEBI" id="CHEBI:456216"/>
        <note>allosteric activator; ligand shared between dimeric partners</note>
    </ligand>
</feature>
<comment type="cofactor">
    <cofactor evidence="1 14">
        <name>Mg(2+)</name>
        <dbReference type="ChEBI" id="CHEBI:18420"/>
    </cofactor>
</comment>
<comment type="similarity">
    <text evidence="14">Belongs to the phosphofructokinase type A (PFKA) family. ATP-dependent PFK group I subfamily. Prokaryotic clade 'B1' sub-subfamily.</text>
</comment>
<evidence type="ECO:0000256" key="3">
    <source>
        <dbReference type="ARBA" id="ARBA00004679"/>
    </source>
</evidence>
<evidence type="ECO:0000313" key="17">
    <source>
        <dbReference type="Proteomes" id="UP000000845"/>
    </source>
</evidence>
<dbReference type="PANTHER" id="PTHR13697:SF4">
    <property type="entry name" value="ATP-DEPENDENT 6-PHOSPHOFRUCTOKINASE"/>
    <property type="match status" value="1"/>
</dbReference>
<dbReference type="HAMAP" id="MF_00339">
    <property type="entry name" value="Phosphofructokinase_I_B1"/>
    <property type="match status" value="1"/>
</dbReference>
<dbReference type="GO" id="GO:0003872">
    <property type="term" value="F:6-phosphofructokinase activity"/>
    <property type="evidence" value="ECO:0007669"/>
    <property type="project" value="UniProtKB-UniRule"/>
</dbReference>
<comment type="function">
    <text evidence="14">Catalyzes the phosphorylation of D-fructose 6-phosphate to fructose 1,6-bisphosphate by ATP, the first committing step of glycolysis.</text>
</comment>
<feature type="binding site" evidence="14">
    <location>
        <begin position="102"/>
        <end position="105"/>
    </location>
    <ligand>
        <name>ATP</name>
        <dbReference type="ChEBI" id="CHEBI:30616"/>
    </ligand>
</feature>
<dbReference type="GO" id="GO:0070095">
    <property type="term" value="F:fructose-6-phosphate binding"/>
    <property type="evidence" value="ECO:0007669"/>
    <property type="project" value="TreeGrafter"/>
</dbReference>
<dbReference type="PRINTS" id="PR00476">
    <property type="entry name" value="PHFRCTKINASE"/>
</dbReference>
<dbReference type="GO" id="GO:0042802">
    <property type="term" value="F:identical protein binding"/>
    <property type="evidence" value="ECO:0007669"/>
    <property type="project" value="TreeGrafter"/>
</dbReference>
<keyword evidence="11 14" id="KW-0460">Magnesium</keyword>
<keyword evidence="8 14" id="KW-0547">Nucleotide-binding</keyword>
<feature type="binding site" description="in other chain" evidence="14">
    <location>
        <begin position="250"/>
        <end position="253"/>
    </location>
    <ligand>
        <name>substrate</name>
        <note>ligand shared between dimeric partners</note>
    </ligand>
</feature>
<feature type="binding site" evidence="14">
    <location>
        <begin position="72"/>
        <end position="73"/>
    </location>
    <ligand>
        <name>ATP</name>
        <dbReference type="ChEBI" id="CHEBI:30616"/>
    </ligand>
</feature>
<evidence type="ECO:0000256" key="2">
    <source>
        <dbReference type="ARBA" id="ARBA00004496"/>
    </source>
</evidence>
<dbReference type="NCBIfam" id="NF002872">
    <property type="entry name" value="PRK03202.1"/>
    <property type="match status" value="1"/>
</dbReference>
<proteinExistence type="inferred from homology"/>
<keyword evidence="5 14" id="KW-0021">Allosteric enzyme</keyword>
<evidence type="ECO:0000256" key="1">
    <source>
        <dbReference type="ARBA" id="ARBA00001946"/>
    </source>
</evidence>
<comment type="subcellular location">
    <subcellularLocation>
        <location evidence="2 14">Cytoplasm</location>
    </subcellularLocation>
</comment>